<dbReference type="PANTHER" id="PTHR39179:SF2">
    <property type="entry name" value="ENDOSPORE COAT-ASSOCIATED PROTEIN YUTH"/>
    <property type="match status" value="1"/>
</dbReference>
<sequence length="344" mass="40236">MLERSLFDHYRLYPENILQAYQVTIIEANGERYMLTPVHSEQSQVQQQAEMANWLLSQGEDGIPELVPTDTGKATLDLDGTVMALYRLPSEAKMMRSYDPVGKRLATFHQRGQFYAHQGKRKAPSGAQSWKGRWEKRLDQMESWYVHIRNEQIKTPFDEDFLLTYPYYMGLSENAIQLLNDIAIDDGAASMEQGNTICHRRFQDSTWLTVDERFPSAVKVPGQLVYDHFSRDLSEWLRDDFKQSSGNERNRPLQFPEMLTTYDQERPLTVVDRKLVAARLLFPLHYFDTVEEYYQSVDERKKGELASEFRTAIYDSGSYEKNVNNVLHYMIDERTRMRLPGWLG</sequence>
<evidence type="ECO:0000313" key="2">
    <source>
        <dbReference type="Proteomes" id="UP000278746"/>
    </source>
</evidence>
<gene>
    <name evidence="1" type="primary">yutH</name>
    <name evidence="1" type="ORF">EBO34_11750</name>
</gene>
<dbReference type="Gene3D" id="3.30.200.20">
    <property type="entry name" value="Phosphorylase Kinase, domain 1"/>
    <property type="match status" value="1"/>
</dbReference>
<dbReference type="Proteomes" id="UP000278746">
    <property type="component" value="Unassembled WGS sequence"/>
</dbReference>
<dbReference type="InterPro" id="IPR011009">
    <property type="entry name" value="Kinase-like_dom_sf"/>
</dbReference>
<dbReference type="PANTHER" id="PTHR39179">
    <property type="entry name" value="SPORE COAT PROTEIN I"/>
    <property type="match status" value="1"/>
</dbReference>
<proteinExistence type="predicted"/>
<accession>A0A3M7TQ70</accession>
<dbReference type="InterPro" id="IPR014254">
    <property type="entry name" value="Spore_coat_YutH"/>
</dbReference>
<keyword evidence="2" id="KW-1185">Reference proteome</keyword>
<reference evidence="1 2" key="1">
    <citation type="submission" date="2018-10" db="EMBL/GenBank/DDBJ databases">
        <title>Bacillus Keqinensis sp. nov., a moderately halophilic bacterium isolated from a saline-alkaline lake.</title>
        <authorList>
            <person name="Wang H."/>
        </authorList>
    </citation>
    <scope>NUCLEOTIDE SEQUENCE [LARGE SCALE GENOMIC DNA]</scope>
    <source>
        <strain evidence="1 2">KQ-3</strain>
    </source>
</reference>
<keyword evidence="1" id="KW-0167">Capsid protein</keyword>
<name>A0A3M7TQ70_9BACI</name>
<dbReference type="OrthoDB" id="2986702at2"/>
<comment type="caution">
    <text evidence="1">The sequence shown here is derived from an EMBL/GenBank/DDBJ whole genome shotgun (WGS) entry which is preliminary data.</text>
</comment>
<dbReference type="InterPro" id="IPR047175">
    <property type="entry name" value="CotS-like"/>
</dbReference>
<dbReference type="AlphaFoldDB" id="A0A3M7TQ70"/>
<dbReference type="EMBL" id="RHIB01000002">
    <property type="protein sequence ID" value="RNA67407.1"/>
    <property type="molecule type" value="Genomic_DNA"/>
</dbReference>
<keyword evidence="1" id="KW-0946">Virion</keyword>
<dbReference type="SUPFAM" id="SSF56112">
    <property type="entry name" value="Protein kinase-like (PK-like)"/>
    <property type="match status" value="1"/>
</dbReference>
<protein>
    <submittedName>
        <fullName evidence="1">Spore coat protein YutH</fullName>
    </submittedName>
</protein>
<dbReference type="NCBIfam" id="TIGR02905">
    <property type="entry name" value="spore_yutH"/>
    <property type="match status" value="1"/>
</dbReference>
<dbReference type="Gene3D" id="3.90.1200.10">
    <property type="match status" value="1"/>
</dbReference>
<dbReference type="GO" id="GO:0042601">
    <property type="term" value="C:endospore-forming forespore"/>
    <property type="evidence" value="ECO:0007669"/>
    <property type="project" value="TreeGrafter"/>
</dbReference>
<evidence type="ECO:0000313" key="1">
    <source>
        <dbReference type="EMBL" id="RNA67407.1"/>
    </source>
</evidence>
<dbReference type="RefSeq" id="WP_122898764.1">
    <property type="nucleotide sequence ID" value="NZ_RHIB01000002.1"/>
</dbReference>
<organism evidence="1 2">
    <name type="scientific">Alteribacter keqinensis</name>
    <dbReference type="NCBI Taxonomy" id="2483800"/>
    <lineage>
        <taxon>Bacteria</taxon>
        <taxon>Bacillati</taxon>
        <taxon>Bacillota</taxon>
        <taxon>Bacilli</taxon>
        <taxon>Bacillales</taxon>
        <taxon>Bacillaceae</taxon>
        <taxon>Alteribacter</taxon>
    </lineage>
</organism>